<dbReference type="AlphaFoldDB" id="A0AAD7BCF0"/>
<reference evidence="3" key="1">
    <citation type="submission" date="2023-03" db="EMBL/GenBank/DDBJ databases">
        <title>Massive genome expansion in bonnet fungi (Mycena s.s.) driven by repeated elements and novel gene families across ecological guilds.</title>
        <authorList>
            <consortium name="Lawrence Berkeley National Laboratory"/>
            <person name="Harder C.B."/>
            <person name="Miyauchi S."/>
            <person name="Viragh M."/>
            <person name="Kuo A."/>
            <person name="Thoen E."/>
            <person name="Andreopoulos B."/>
            <person name="Lu D."/>
            <person name="Skrede I."/>
            <person name="Drula E."/>
            <person name="Henrissat B."/>
            <person name="Morin E."/>
            <person name="Kohler A."/>
            <person name="Barry K."/>
            <person name="LaButti K."/>
            <person name="Morin E."/>
            <person name="Salamov A."/>
            <person name="Lipzen A."/>
            <person name="Mereny Z."/>
            <person name="Hegedus B."/>
            <person name="Baldrian P."/>
            <person name="Stursova M."/>
            <person name="Weitz H."/>
            <person name="Taylor A."/>
            <person name="Grigoriev I.V."/>
            <person name="Nagy L.G."/>
            <person name="Martin F."/>
            <person name="Kauserud H."/>
        </authorList>
    </citation>
    <scope>NUCLEOTIDE SEQUENCE</scope>
    <source>
        <strain evidence="3">9284</strain>
    </source>
</reference>
<dbReference type="EMBL" id="JARKIF010000021">
    <property type="protein sequence ID" value="KAJ7617152.1"/>
    <property type="molecule type" value="Genomic_DNA"/>
</dbReference>
<dbReference type="Pfam" id="PF24355">
    <property type="entry name" value="DUF7514"/>
    <property type="match status" value="1"/>
</dbReference>
<keyword evidence="4" id="KW-1185">Reference proteome</keyword>
<feature type="domain" description="DUF7514" evidence="2">
    <location>
        <begin position="162"/>
        <end position="238"/>
    </location>
</feature>
<evidence type="ECO:0000313" key="3">
    <source>
        <dbReference type="EMBL" id="KAJ7617152.1"/>
    </source>
</evidence>
<dbReference type="Proteomes" id="UP001221142">
    <property type="component" value="Unassembled WGS sequence"/>
</dbReference>
<comment type="caution">
    <text evidence="3">The sequence shown here is derived from an EMBL/GenBank/DDBJ whole genome shotgun (WGS) entry which is preliminary data.</text>
</comment>
<protein>
    <recommendedName>
        <fullName evidence="2">DUF7514 domain-containing protein</fullName>
    </recommendedName>
</protein>
<accession>A0AAD7BCF0</accession>
<name>A0AAD7BCF0_9AGAR</name>
<dbReference type="InterPro" id="IPR055936">
    <property type="entry name" value="DUF7514"/>
</dbReference>
<feature type="region of interest" description="Disordered" evidence="1">
    <location>
        <begin position="147"/>
        <end position="170"/>
    </location>
</feature>
<evidence type="ECO:0000313" key="4">
    <source>
        <dbReference type="Proteomes" id="UP001221142"/>
    </source>
</evidence>
<proteinExistence type="predicted"/>
<feature type="compositionally biased region" description="Low complexity" evidence="1">
    <location>
        <begin position="13"/>
        <end position="22"/>
    </location>
</feature>
<sequence length="271" mass="30052">MAPIPSHVTIVHGSSSSPSTPGTSAPRSWSAFFNADLAPSPIFLALMEALFLHCDSKNAGLMAPEAYSKLLDDMGIPLAENFWKSRVMRPTSTYLQDESLSRETPADSALKRLYDKLDIEHIMYARRVPGTFGVWFNHERDVINAGRTDPDSFRVAPEPHGPTSSTPTPMLTLRGFTQITACSLLENPTTMLERLTRVVSVYALYDDATKGWYGWGPMPRSVLPAEPDPRMVERMSDAISSASHVEVTWEGKVGILLLLRPCLYTFRPLVP</sequence>
<evidence type="ECO:0000259" key="2">
    <source>
        <dbReference type="Pfam" id="PF24355"/>
    </source>
</evidence>
<organism evidence="3 4">
    <name type="scientific">Roridomyces roridus</name>
    <dbReference type="NCBI Taxonomy" id="1738132"/>
    <lineage>
        <taxon>Eukaryota</taxon>
        <taxon>Fungi</taxon>
        <taxon>Dikarya</taxon>
        <taxon>Basidiomycota</taxon>
        <taxon>Agaricomycotina</taxon>
        <taxon>Agaricomycetes</taxon>
        <taxon>Agaricomycetidae</taxon>
        <taxon>Agaricales</taxon>
        <taxon>Marasmiineae</taxon>
        <taxon>Mycenaceae</taxon>
        <taxon>Roridomyces</taxon>
    </lineage>
</organism>
<feature type="region of interest" description="Disordered" evidence="1">
    <location>
        <begin position="1"/>
        <end position="22"/>
    </location>
</feature>
<gene>
    <name evidence="3" type="ORF">FB45DRAFT_1034450</name>
</gene>
<evidence type="ECO:0000256" key="1">
    <source>
        <dbReference type="SAM" id="MobiDB-lite"/>
    </source>
</evidence>